<proteinExistence type="predicted"/>
<organism evidence="2 3">
    <name type="scientific">Sclerotinia nivalis</name>
    <dbReference type="NCBI Taxonomy" id="352851"/>
    <lineage>
        <taxon>Eukaryota</taxon>
        <taxon>Fungi</taxon>
        <taxon>Dikarya</taxon>
        <taxon>Ascomycota</taxon>
        <taxon>Pezizomycotina</taxon>
        <taxon>Leotiomycetes</taxon>
        <taxon>Helotiales</taxon>
        <taxon>Sclerotiniaceae</taxon>
        <taxon>Sclerotinia</taxon>
    </lineage>
</organism>
<gene>
    <name evidence="2" type="ORF">OCU04_001719</name>
</gene>
<dbReference type="Proteomes" id="UP001152300">
    <property type="component" value="Unassembled WGS sequence"/>
</dbReference>
<name>A0A9X0B0M2_9HELO</name>
<evidence type="ECO:0000256" key="1">
    <source>
        <dbReference type="SAM" id="MobiDB-lite"/>
    </source>
</evidence>
<dbReference type="OrthoDB" id="3529586at2759"/>
<comment type="caution">
    <text evidence="2">The sequence shown here is derived from an EMBL/GenBank/DDBJ whole genome shotgun (WGS) entry which is preliminary data.</text>
</comment>
<dbReference type="AlphaFoldDB" id="A0A9X0B0M2"/>
<evidence type="ECO:0000313" key="3">
    <source>
        <dbReference type="Proteomes" id="UP001152300"/>
    </source>
</evidence>
<protein>
    <submittedName>
        <fullName evidence="2">Uncharacterized protein</fullName>
    </submittedName>
</protein>
<feature type="region of interest" description="Disordered" evidence="1">
    <location>
        <begin position="462"/>
        <end position="488"/>
    </location>
</feature>
<evidence type="ECO:0000313" key="2">
    <source>
        <dbReference type="EMBL" id="KAJ8071398.1"/>
    </source>
</evidence>
<keyword evidence="3" id="KW-1185">Reference proteome</keyword>
<dbReference type="EMBL" id="JAPEIS010000001">
    <property type="protein sequence ID" value="KAJ8071398.1"/>
    <property type="molecule type" value="Genomic_DNA"/>
</dbReference>
<feature type="compositionally biased region" description="Polar residues" evidence="1">
    <location>
        <begin position="466"/>
        <end position="480"/>
    </location>
</feature>
<sequence>MSTTKLIPSRPLLRYLNKRIFSTSSRPFCHQVTQNPSTNSLRRSILFRPPQQCRHIMLSRIAERVRHSKLQADNHKILDYVKLSVFDHTGYQSRKIILWREAEKRPNSKPHVFVGVMSMRDAMQKYLGDREDVILDPGVGTSWMLVSRIGFENAARVDPARVGETSEQVDDNGSANLHDYLLVKRKSWMVPKPGQKMKHKGGRGGAKLIHLRNDVNGPTLSVMMAKAYYFLETHNFNAEFHIHFSNRSKYSESEMLEKLMKMPGGLALHPQVIQRQLPTNSRINIRPRSDGREIVWVVGRQELRKEEKWVSLAEKRMAELEGTPGFVMKRGKEMIKDRQWRLKQDKEEIAGLRKQGKSFDHVLERQRQIQGREEHLRTMFKEVNLARRQKEKDRKARRLQERLRHQARGRAMLGARLERKRILRTRWERRKEKLRVTQNQRKEREAMRALFLARRNARKAELRAKSMSSTVDHYTKQTQIKARPGKSERRVRLIQYKESARDIAKRALLLRSPRPAAPTILEIEKQRSLSLRRSMQIREQRELALRRKRASPFRSKFEDMI</sequence>
<accession>A0A9X0B0M2</accession>
<reference evidence="2" key="1">
    <citation type="submission" date="2022-11" db="EMBL/GenBank/DDBJ databases">
        <title>Genome Resource of Sclerotinia nivalis Strain SnTB1, a Plant Pathogen Isolated from American Ginseng.</title>
        <authorList>
            <person name="Fan S."/>
        </authorList>
    </citation>
    <scope>NUCLEOTIDE SEQUENCE</scope>
    <source>
        <strain evidence="2">SnTB1</strain>
    </source>
</reference>